<evidence type="ECO:0000256" key="1">
    <source>
        <dbReference type="ARBA" id="ARBA00012552"/>
    </source>
</evidence>
<protein>
    <recommendedName>
        <fullName evidence="1">RNA helicase</fullName>
        <ecNumber evidence="1">3.6.4.13</ecNumber>
    </recommendedName>
</protein>
<dbReference type="Gene3D" id="3.40.50.300">
    <property type="entry name" value="P-loop containing nucleotide triphosphate hydrolases"/>
    <property type="match status" value="1"/>
</dbReference>
<dbReference type="EC" id="3.6.4.13" evidence="1"/>
<evidence type="ECO:0000256" key="2">
    <source>
        <dbReference type="ARBA" id="ARBA00022741"/>
    </source>
</evidence>
<keyword evidence="4" id="KW-0347">Helicase</keyword>
<dbReference type="PROSITE" id="PS51194">
    <property type="entry name" value="HELICASE_CTER"/>
    <property type="match status" value="1"/>
</dbReference>
<dbReference type="GO" id="GO:0005524">
    <property type="term" value="F:ATP binding"/>
    <property type="evidence" value="ECO:0007669"/>
    <property type="project" value="UniProtKB-KW"/>
</dbReference>
<reference evidence="9" key="1">
    <citation type="submission" date="2016-06" db="UniProtKB">
        <authorList>
            <consortium name="WormBaseParasite"/>
        </authorList>
    </citation>
    <scope>IDENTIFICATION</scope>
</reference>
<dbReference type="Pfam" id="PF00271">
    <property type="entry name" value="Helicase_C"/>
    <property type="match status" value="1"/>
</dbReference>
<dbReference type="GO" id="GO:0043186">
    <property type="term" value="C:P granule"/>
    <property type="evidence" value="ECO:0007669"/>
    <property type="project" value="UniProtKB-ARBA"/>
</dbReference>
<evidence type="ECO:0000256" key="5">
    <source>
        <dbReference type="ARBA" id="ARBA00022840"/>
    </source>
</evidence>
<dbReference type="EMBL" id="UZAJ01043596">
    <property type="protein sequence ID" value="VDP25985.1"/>
    <property type="molecule type" value="Genomic_DNA"/>
</dbReference>
<keyword evidence="5" id="KW-0067">ATP-binding</keyword>
<dbReference type="GO" id="GO:0003724">
    <property type="term" value="F:RNA helicase activity"/>
    <property type="evidence" value="ECO:0007669"/>
    <property type="project" value="UniProtKB-EC"/>
</dbReference>
<dbReference type="AlphaFoldDB" id="A0A183I8F1"/>
<dbReference type="Proteomes" id="UP000267606">
    <property type="component" value="Unassembled WGS sequence"/>
</dbReference>
<dbReference type="CDD" id="cd18787">
    <property type="entry name" value="SF2_C_DEAD"/>
    <property type="match status" value="1"/>
</dbReference>
<proteinExistence type="predicted"/>
<keyword evidence="2" id="KW-0547">Nucleotide-binding</keyword>
<gene>
    <name evidence="7" type="ORF">OFLC_LOCUS16013</name>
</gene>
<dbReference type="GO" id="GO:0016787">
    <property type="term" value="F:hydrolase activity"/>
    <property type="evidence" value="ECO:0007669"/>
    <property type="project" value="UniProtKB-KW"/>
</dbReference>
<evidence type="ECO:0000256" key="4">
    <source>
        <dbReference type="ARBA" id="ARBA00022806"/>
    </source>
</evidence>
<sequence>MQNRSFFLEPSALTLVFVETKRGASDLAYYLQKDGYNVVAIHGDLKQFDREKHLETFRSGVAPILVATAVAARGLDIPNVKHVINYDLPSDIDEYVHRIGRTGRVGNVGLATSFFNDKNRNIARDLAELVVEANQELPEWLEKISADAQRYGTRPSRTKGGRSVHNSNYFSANIFEEIEIIR</sequence>
<reference evidence="7 8" key="2">
    <citation type="submission" date="2018-11" db="EMBL/GenBank/DDBJ databases">
        <authorList>
            <consortium name="Pathogen Informatics"/>
        </authorList>
    </citation>
    <scope>NUCLEOTIDE SEQUENCE [LARGE SCALE GENOMIC DNA]</scope>
</reference>
<organism evidence="9">
    <name type="scientific">Onchocerca flexuosa</name>
    <dbReference type="NCBI Taxonomy" id="387005"/>
    <lineage>
        <taxon>Eukaryota</taxon>
        <taxon>Metazoa</taxon>
        <taxon>Ecdysozoa</taxon>
        <taxon>Nematoda</taxon>
        <taxon>Chromadorea</taxon>
        <taxon>Rhabditida</taxon>
        <taxon>Spirurina</taxon>
        <taxon>Spiruromorpha</taxon>
        <taxon>Filarioidea</taxon>
        <taxon>Onchocercidae</taxon>
        <taxon>Onchocerca</taxon>
    </lineage>
</organism>
<dbReference type="InterPro" id="IPR001650">
    <property type="entry name" value="Helicase_C-like"/>
</dbReference>
<dbReference type="WBParaSite" id="OFLC_0001602601-mRNA-1">
    <property type="protein sequence ID" value="OFLC_0001602601-mRNA-1"/>
    <property type="gene ID" value="OFLC_0001602601"/>
</dbReference>
<dbReference type="STRING" id="387005.A0A183I8F1"/>
<evidence type="ECO:0000256" key="3">
    <source>
        <dbReference type="ARBA" id="ARBA00022801"/>
    </source>
</evidence>
<keyword evidence="3" id="KW-0378">Hydrolase</keyword>
<keyword evidence="8" id="KW-1185">Reference proteome</keyword>
<dbReference type="InterPro" id="IPR027417">
    <property type="entry name" value="P-loop_NTPase"/>
</dbReference>
<accession>A0A183I8F1</accession>
<dbReference type="SUPFAM" id="SSF52540">
    <property type="entry name" value="P-loop containing nucleoside triphosphate hydrolases"/>
    <property type="match status" value="1"/>
</dbReference>
<evidence type="ECO:0000313" key="7">
    <source>
        <dbReference type="EMBL" id="VDP25985.1"/>
    </source>
</evidence>
<evidence type="ECO:0000259" key="6">
    <source>
        <dbReference type="PROSITE" id="PS51194"/>
    </source>
</evidence>
<evidence type="ECO:0000313" key="8">
    <source>
        <dbReference type="Proteomes" id="UP000267606"/>
    </source>
</evidence>
<dbReference type="PANTHER" id="PTHR47958">
    <property type="entry name" value="ATP-DEPENDENT RNA HELICASE DBP3"/>
    <property type="match status" value="1"/>
</dbReference>
<name>A0A183I8F1_9BILA</name>
<dbReference type="SMART" id="SM00490">
    <property type="entry name" value="HELICc"/>
    <property type="match status" value="1"/>
</dbReference>
<feature type="domain" description="Helicase C-terminal" evidence="6">
    <location>
        <begin position="1"/>
        <end position="145"/>
    </location>
</feature>
<evidence type="ECO:0000313" key="9">
    <source>
        <dbReference type="WBParaSite" id="OFLC_0001602601-mRNA-1"/>
    </source>
</evidence>
<dbReference type="FunFam" id="3.40.50.300:FF:000008">
    <property type="entry name" value="ATP-dependent RNA helicase RhlB"/>
    <property type="match status" value="1"/>
</dbReference>